<dbReference type="InterPro" id="IPR039637">
    <property type="entry name" value="CNOT7/CNOT8/Pop2"/>
</dbReference>
<feature type="region of interest" description="Disordered" evidence="15">
    <location>
        <begin position="412"/>
        <end position="473"/>
    </location>
</feature>
<keyword evidence="8" id="KW-0479">Metal-binding</keyword>
<feature type="compositionally biased region" description="Low complexity" evidence="15">
    <location>
        <begin position="416"/>
        <end position="431"/>
    </location>
</feature>
<evidence type="ECO:0000256" key="7">
    <source>
        <dbReference type="ARBA" id="ARBA00022722"/>
    </source>
</evidence>
<comment type="catalytic activity">
    <reaction evidence="1">
        <text>Exonucleolytic cleavage of poly(A) to 5'-AMP.</text>
        <dbReference type="EC" id="3.1.13.4"/>
    </reaction>
</comment>
<dbReference type="PANTHER" id="PTHR10797">
    <property type="entry name" value="CCR4-NOT TRANSCRIPTION COMPLEX SUBUNIT"/>
    <property type="match status" value="1"/>
</dbReference>
<dbReference type="FunFam" id="3.30.420.10:FF:000056">
    <property type="entry name" value="CCR4-NOT core complex subunit Caf1"/>
    <property type="match status" value="1"/>
</dbReference>
<name>A0A9P8C940_9HELO</name>
<evidence type="ECO:0000313" key="16">
    <source>
        <dbReference type="EMBL" id="KAG9236746.1"/>
    </source>
</evidence>
<organism evidence="16 17">
    <name type="scientific">Amylocarpus encephaloides</name>
    <dbReference type="NCBI Taxonomy" id="45428"/>
    <lineage>
        <taxon>Eukaryota</taxon>
        <taxon>Fungi</taxon>
        <taxon>Dikarya</taxon>
        <taxon>Ascomycota</taxon>
        <taxon>Pezizomycotina</taxon>
        <taxon>Leotiomycetes</taxon>
        <taxon>Helotiales</taxon>
        <taxon>Helotiales incertae sedis</taxon>
        <taxon>Amylocarpus</taxon>
    </lineage>
</organism>
<dbReference type="SUPFAM" id="SSF53098">
    <property type="entry name" value="Ribonuclease H-like"/>
    <property type="match status" value="1"/>
</dbReference>
<dbReference type="Pfam" id="PF04857">
    <property type="entry name" value="CAF1"/>
    <property type="match status" value="2"/>
</dbReference>
<accession>A0A9P8C940</accession>
<evidence type="ECO:0000256" key="3">
    <source>
        <dbReference type="ARBA" id="ARBA00004496"/>
    </source>
</evidence>
<evidence type="ECO:0000256" key="10">
    <source>
        <dbReference type="ARBA" id="ARBA00022839"/>
    </source>
</evidence>
<evidence type="ECO:0000256" key="5">
    <source>
        <dbReference type="ARBA" id="ARBA00012161"/>
    </source>
</evidence>
<dbReference type="GO" id="GO:0005634">
    <property type="term" value="C:nucleus"/>
    <property type="evidence" value="ECO:0007669"/>
    <property type="project" value="UniProtKB-SubCell"/>
</dbReference>
<gene>
    <name evidence="16" type="ORF">BJ875DRAFT_455595</name>
</gene>
<feature type="compositionally biased region" description="Polar residues" evidence="15">
    <location>
        <begin position="432"/>
        <end position="453"/>
    </location>
</feature>
<dbReference type="GO" id="GO:0046872">
    <property type="term" value="F:metal ion binding"/>
    <property type="evidence" value="ECO:0007669"/>
    <property type="project" value="UniProtKB-KW"/>
</dbReference>
<dbReference type="Gene3D" id="3.30.420.10">
    <property type="entry name" value="Ribonuclease H-like superfamily/Ribonuclease H"/>
    <property type="match status" value="1"/>
</dbReference>
<evidence type="ECO:0000256" key="4">
    <source>
        <dbReference type="ARBA" id="ARBA00008372"/>
    </source>
</evidence>
<keyword evidence="17" id="KW-1185">Reference proteome</keyword>
<keyword evidence="7" id="KW-0540">Nuclease</keyword>
<dbReference type="AlphaFoldDB" id="A0A9P8C940"/>
<dbReference type="GO" id="GO:0004535">
    <property type="term" value="F:poly(A)-specific ribonuclease activity"/>
    <property type="evidence" value="ECO:0007669"/>
    <property type="project" value="UniProtKB-EC"/>
</dbReference>
<dbReference type="InterPro" id="IPR036397">
    <property type="entry name" value="RNaseH_sf"/>
</dbReference>
<dbReference type="EMBL" id="MU251400">
    <property type="protein sequence ID" value="KAG9236746.1"/>
    <property type="molecule type" value="Genomic_DNA"/>
</dbReference>
<dbReference type="EC" id="3.1.13.4" evidence="5"/>
<keyword evidence="9" id="KW-0378">Hydrolase</keyword>
<evidence type="ECO:0000256" key="15">
    <source>
        <dbReference type="SAM" id="MobiDB-lite"/>
    </source>
</evidence>
<evidence type="ECO:0000256" key="13">
    <source>
        <dbReference type="ARBA" id="ARBA00023163"/>
    </source>
</evidence>
<evidence type="ECO:0000313" key="17">
    <source>
        <dbReference type="Proteomes" id="UP000824998"/>
    </source>
</evidence>
<dbReference type="InterPro" id="IPR012337">
    <property type="entry name" value="RNaseH-like_sf"/>
</dbReference>
<protein>
    <recommendedName>
        <fullName evidence="5">poly(A)-specific ribonuclease</fullName>
        <ecNumber evidence="5">3.1.13.4</ecNumber>
    </recommendedName>
</protein>
<comment type="subcellular location">
    <subcellularLocation>
        <location evidence="3">Cytoplasm</location>
    </subcellularLocation>
    <subcellularLocation>
        <location evidence="2">Nucleus</location>
    </subcellularLocation>
</comment>
<evidence type="ECO:0000256" key="12">
    <source>
        <dbReference type="ARBA" id="ARBA00023015"/>
    </source>
</evidence>
<comment type="caution">
    <text evidence="16">The sequence shown here is derived from an EMBL/GenBank/DDBJ whole genome shotgun (WGS) entry which is preliminary data.</text>
</comment>
<comment type="similarity">
    <text evidence="4">Belongs to the CAF1 family.</text>
</comment>
<evidence type="ECO:0000256" key="9">
    <source>
        <dbReference type="ARBA" id="ARBA00022801"/>
    </source>
</evidence>
<sequence length="492" mass="53498">MPPQMQRFGGAPNNLASHAHYQQQFQGHSQAHAGGLPPPSLAANPAFMNANSLNHPFAGSALGVGNFGSGLGMPGGTGLASQAAQMGFNNAAVHQQAHNGMGEHGARTAANKGRIREVWRSNLQEEMANLRNLVAKYPYIAMDTEFPGVVARPMGQFNGKSDYHYQCLRCNVDLLKIIQLGITLFNEDGESPPASMDFSDMPGPGRKYGTKQQIPHTWQFNFKFSLETDMFAQASIEALQSAQVDFDRLDKEGIDPFDFGALLIGSGLVCDEDVHWISFHGGYDFGYLTKVLLRLPLPDDEVEFDRFMKKFFPSIYDIKFLMKHAIRQNQMGQMTPLDAASAEILAKFEQKQGLESLADSFKVKRQGHAHQAGSDSLLTGKCFFKMQDKIFKGEVNDDLIGMVWGLGVPDHGATAQQQQQSTPQHYHQQLQENSTPQQNGYANGTPSTPNTGNAHLVGTPVHNSNGGGIGPLTPGGGGGVFGAFQFNSKQGI</sequence>
<dbReference type="Proteomes" id="UP000824998">
    <property type="component" value="Unassembled WGS sequence"/>
</dbReference>
<keyword evidence="12" id="KW-0805">Transcription regulation</keyword>
<dbReference type="InterPro" id="IPR006941">
    <property type="entry name" value="RNase_CAF1"/>
</dbReference>
<dbReference type="GO" id="GO:0005737">
    <property type="term" value="C:cytoplasm"/>
    <property type="evidence" value="ECO:0007669"/>
    <property type="project" value="UniProtKB-SubCell"/>
</dbReference>
<evidence type="ECO:0000256" key="14">
    <source>
        <dbReference type="ARBA" id="ARBA00023242"/>
    </source>
</evidence>
<keyword evidence="10" id="KW-0269">Exonuclease</keyword>
<reference evidence="16" key="1">
    <citation type="journal article" date="2021" name="IMA Fungus">
        <title>Genomic characterization of three marine fungi, including Emericellopsis atlantica sp. nov. with signatures of a generalist lifestyle and marine biomass degradation.</title>
        <authorList>
            <person name="Hagestad O.C."/>
            <person name="Hou L."/>
            <person name="Andersen J.H."/>
            <person name="Hansen E.H."/>
            <person name="Altermark B."/>
            <person name="Li C."/>
            <person name="Kuhnert E."/>
            <person name="Cox R.J."/>
            <person name="Crous P.W."/>
            <person name="Spatafora J.W."/>
            <person name="Lail K."/>
            <person name="Amirebrahimi M."/>
            <person name="Lipzen A."/>
            <person name="Pangilinan J."/>
            <person name="Andreopoulos W."/>
            <person name="Hayes R.D."/>
            <person name="Ng V."/>
            <person name="Grigoriev I.V."/>
            <person name="Jackson S.A."/>
            <person name="Sutton T.D.S."/>
            <person name="Dobson A.D.W."/>
            <person name="Rama T."/>
        </authorList>
    </citation>
    <scope>NUCLEOTIDE SEQUENCE</scope>
    <source>
        <strain evidence="16">TRa018bII</strain>
    </source>
</reference>
<keyword evidence="14" id="KW-0539">Nucleus</keyword>
<dbReference type="GO" id="GO:0030014">
    <property type="term" value="C:CCR4-NOT complex"/>
    <property type="evidence" value="ECO:0007669"/>
    <property type="project" value="InterPro"/>
</dbReference>
<evidence type="ECO:0000256" key="1">
    <source>
        <dbReference type="ARBA" id="ARBA00001663"/>
    </source>
</evidence>
<keyword evidence="11" id="KW-0694">RNA-binding</keyword>
<keyword evidence="13" id="KW-0804">Transcription</keyword>
<evidence type="ECO:0000256" key="11">
    <source>
        <dbReference type="ARBA" id="ARBA00022884"/>
    </source>
</evidence>
<evidence type="ECO:0000256" key="8">
    <source>
        <dbReference type="ARBA" id="ARBA00022723"/>
    </source>
</evidence>
<proteinExistence type="inferred from homology"/>
<evidence type="ECO:0000256" key="2">
    <source>
        <dbReference type="ARBA" id="ARBA00004123"/>
    </source>
</evidence>
<keyword evidence="6" id="KW-0963">Cytoplasm</keyword>
<evidence type="ECO:0000256" key="6">
    <source>
        <dbReference type="ARBA" id="ARBA00022490"/>
    </source>
</evidence>
<dbReference type="GO" id="GO:0003723">
    <property type="term" value="F:RNA binding"/>
    <property type="evidence" value="ECO:0007669"/>
    <property type="project" value="UniProtKB-KW"/>
</dbReference>
<dbReference type="OrthoDB" id="1164111at2759"/>